<evidence type="ECO:0000313" key="2">
    <source>
        <dbReference type="EMBL" id="KAG0293929.1"/>
    </source>
</evidence>
<proteinExistence type="predicted"/>
<keyword evidence="3" id="KW-1185">Reference proteome</keyword>
<comment type="caution">
    <text evidence="2">The sequence shown here is derived from an EMBL/GenBank/DDBJ whole genome shotgun (WGS) entry which is preliminary data.</text>
</comment>
<feature type="region of interest" description="Disordered" evidence="1">
    <location>
        <begin position="1"/>
        <end position="21"/>
    </location>
</feature>
<dbReference type="Proteomes" id="UP001194696">
    <property type="component" value="Unassembled WGS sequence"/>
</dbReference>
<reference evidence="2 3" key="1">
    <citation type="journal article" date="2020" name="Fungal Divers.">
        <title>Resolving the Mortierellaceae phylogeny through synthesis of multi-gene phylogenetics and phylogenomics.</title>
        <authorList>
            <person name="Vandepol N."/>
            <person name="Liber J."/>
            <person name="Desiro A."/>
            <person name="Na H."/>
            <person name="Kennedy M."/>
            <person name="Barry K."/>
            <person name="Grigoriev I.V."/>
            <person name="Miller A.N."/>
            <person name="O'Donnell K."/>
            <person name="Stajich J.E."/>
            <person name="Bonito G."/>
        </authorList>
    </citation>
    <scope>NUCLEOTIDE SEQUENCE [LARGE SCALE GENOMIC DNA]</scope>
    <source>
        <strain evidence="2 3">AD045</strain>
    </source>
</reference>
<gene>
    <name evidence="2" type="ORF">BGZ96_002043</name>
</gene>
<protein>
    <submittedName>
        <fullName evidence="2">Uncharacterized protein</fullName>
    </submittedName>
</protein>
<accession>A0ABQ7K8G8</accession>
<evidence type="ECO:0000256" key="1">
    <source>
        <dbReference type="SAM" id="MobiDB-lite"/>
    </source>
</evidence>
<name>A0ABQ7K8G8_9FUNG</name>
<organism evidence="2 3">
    <name type="scientific">Linnemannia gamsii</name>
    <dbReference type="NCBI Taxonomy" id="64522"/>
    <lineage>
        <taxon>Eukaryota</taxon>
        <taxon>Fungi</taxon>
        <taxon>Fungi incertae sedis</taxon>
        <taxon>Mucoromycota</taxon>
        <taxon>Mortierellomycotina</taxon>
        <taxon>Mortierellomycetes</taxon>
        <taxon>Mortierellales</taxon>
        <taxon>Mortierellaceae</taxon>
        <taxon>Linnemannia</taxon>
    </lineage>
</organism>
<dbReference type="EMBL" id="JAAAIM010000137">
    <property type="protein sequence ID" value="KAG0293929.1"/>
    <property type="molecule type" value="Genomic_DNA"/>
</dbReference>
<evidence type="ECO:0000313" key="3">
    <source>
        <dbReference type="Proteomes" id="UP001194696"/>
    </source>
</evidence>
<sequence length="136" mass="15315">MSCKEVVPGSQPYGVQPSESHELITHSRSNRLIFILGSNINLSKGSNPLPGPQLLKTIVYCSHSLQPLETHPEFLKATADPLAVSTSSFEHIHIHKMPLDRKYLESATAPENHIEMFFDRRIQVWGVRIAIGDRQF</sequence>